<dbReference type="EMBL" id="CM020618">
    <property type="protein sequence ID" value="KAK1862164.1"/>
    <property type="molecule type" value="Genomic_DNA"/>
</dbReference>
<proteinExistence type="predicted"/>
<dbReference type="Proteomes" id="UP000798662">
    <property type="component" value="Chromosome 1"/>
</dbReference>
<reference evidence="1" key="1">
    <citation type="submission" date="2019-11" db="EMBL/GenBank/DDBJ databases">
        <title>Nori genome reveals adaptations in red seaweeds to the harsh intertidal environment.</title>
        <authorList>
            <person name="Wang D."/>
            <person name="Mao Y."/>
        </authorList>
    </citation>
    <scope>NUCLEOTIDE SEQUENCE</scope>
    <source>
        <tissue evidence="1">Gametophyte</tissue>
    </source>
</reference>
<keyword evidence="2" id="KW-1185">Reference proteome</keyword>
<protein>
    <submittedName>
        <fullName evidence="1">Uncharacterized protein</fullName>
    </submittedName>
</protein>
<evidence type="ECO:0000313" key="1">
    <source>
        <dbReference type="EMBL" id="KAK1862164.1"/>
    </source>
</evidence>
<accession>A0ACC3BWT3</accession>
<gene>
    <name evidence="1" type="ORF">I4F81_004739</name>
</gene>
<evidence type="ECO:0000313" key="2">
    <source>
        <dbReference type="Proteomes" id="UP000798662"/>
    </source>
</evidence>
<organism evidence="1 2">
    <name type="scientific">Pyropia yezoensis</name>
    <name type="common">Susabi-nori</name>
    <name type="synonym">Porphyra yezoensis</name>
    <dbReference type="NCBI Taxonomy" id="2788"/>
    <lineage>
        <taxon>Eukaryota</taxon>
        <taxon>Rhodophyta</taxon>
        <taxon>Bangiophyceae</taxon>
        <taxon>Bangiales</taxon>
        <taxon>Bangiaceae</taxon>
        <taxon>Pyropia</taxon>
    </lineage>
</organism>
<comment type="caution">
    <text evidence="1">The sequence shown here is derived from an EMBL/GenBank/DDBJ whole genome shotgun (WGS) entry which is preliminary data.</text>
</comment>
<sequence length="884" mass="93966">MWQASLFECSGVVPPAYTPPSGVRFKARALQYAILTSPAGTVDWVVHLDEETRFDAPAVAAILRHCAAEHRRVHAARSAAYGRIGQGPIVYAGAGRGVTNWLTTLADSYRVADDCGRFRLQYAVGEAWVGMHGSYVVAPAAVEAAVTFDLGPAASVTEDAYFALAARSRGVRFGWVDAPMYEQSPFSVRDFVKQRARWLVGLLLVCGSSRLPLRVRAVLTPFTLLWAALPGVYGAMLAVALLRAASRGAVGHTAAAAAASIGGGGGGGAAAAAAAYAIPALAAMPVWCYLYGYFATFSPRRRGVVAFWVLAYVQVALIPVFAALEAAATVYALALGAPSVAVVGGHKRNVYWTLQEPRPRRRLELVTRRTRLSREATMEDALPDLPADIYYLICGHLAATDLLAFSRCCRRSRAAALCSIRVVAVASFDGAAVEVYLNPRSPPGWTTGGIDLSELCYRPATDRRVVAAARGPAHAVSLTHWLHAARPRRLLLQRQPVGGRVPPADPLAPFFDALAVGLRGLSLDGVAVDGAATAAFGPAVRFPLALRSLCLSELEFSQPVAAVPAVAAALAAGGSSLHSLWLWFVAHAWDASAICPIVTSYLAFPLPGLRSLGLCCQVNRTVTAAIARLDALETLRLVGHVEEGALEELALPRLPRLHHLDVGYGLFLDIAAEAAAVHGRSLGYLALTTDWVVANAKNEVLLATRHLPEVLTLRGQAPHDVRPLCGHGGRCTLHSLAFSLGPTADVMLGAVAFGLGELRELTLFVAADAHVDGLHAWPAGLRVARLVLRVAKENGVTVNDFVSVLTGAPAAVTHLCTLVVESRARLTESTLRSVGRLARLQRLHLKLCMAAALPAERQREVDREAFASIPGRVSVEWADGCLDP</sequence>
<name>A0ACC3BWT3_PYRYE</name>